<proteinExistence type="inferred from homology"/>
<organism evidence="10 11">
    <name type="scientific">Diversispora eburnea</name>
    <dbReference type="NCBI Taxonomy" id="1213867"/>
    <lineage>
        <taxon>Eukaryota</taxon>
        <taxon>Fungi</taxon>
        <taxon>Fungi incertae sedis</taxon>
        <taxon>Mucoromycota</taxon>
        <taxon>Glomeromycotina</taxon>
        <taxon>Glomeromycetes</taxon>
        <taxon>Diversisporales</taxon>
        <taxon>Diversisporaceae</taxon>
        <taxon>Diversispora</taxon>
    </lineage>
</organism>
<dbReference type="InterPro" id="IPR040661">
    <property type="entry name" value="LZ3wCH"/>
</dbReference>
<evidence type="ECO:0000256" key="3">
    <source>
        <dbReference type="ARBA" id="ARBA00023054"/>
    </source>
</evidence>
<dbReference type="OrthoDB" id="273345at2759"/>
<feature type="compositionally biased region" description="Gly residues" evidence="7">
    <location>
        <begin position="1"/>
        <end position="13"/>
    </location>
</feature>
<keyword evidence="3 6" id="KW-0175">Coiled coil</keyword>
<dbReference type="InterPro" id="IPR005647">
    <property type="entry name" value="Mnd1"/>
</dbReference>
<gene>
    <name evidence="10" type="ORF">DEBURN_LOCUS6170</name>
</gene>
<keyword evidence="4 5" id="KW-0539">Nucleus</keyword>
<dbReference type="AlphaFoldDB" id="A0A9N9AFY1"/>
<feature type="domain" description="Mnd1 HTH" evidence="8">
    <location>
        <begin position="41"/>
        <end position="100"/>
    </location>
</feature>
<evidence type="ECO:0000256" key="4">
    <source>
        <dbReference type="ARBA" id="ARBA00023242"/>
    </source>
</evidence>
<evidence type="ECO:0000313" key="11">
    <source>
        <dbReference type="Proteomes" id="UP000789706"/>
    </source>
</evidence>
<comment type="subcellular location">
    <subcellularLocation>
        <location evidence="1 5">Nucleus</location>
    </subcellularLocation>
</comment>
<evidence type="ECO:0000259" key="9">
    <source>
        <dbReference type="Pfam" id="PF18517"/>
    </source>
</evidence>
<evidence type="ECO:0000256" key="7">
    <source>
        <dbReference type="SAM" id="MobiDB-lite"/>
    </source>
</evidence>
<comment type="function">
    <text evidence="5">Required for proper homologous chromosome pairing and efficient cross-over and intragenic recombination during meiosis.</text>
</comment>
<comment type="caution">
    <text evidence="10">The sequence shown here is derived from an EMBL/GenBank/DDBJ whole genome shotgun (WGS) entry which is preliminary data.</text>
</comment>
<reference evidence="10" key="1">
    <citation type="submission" date="2021-06" db="EMBL/GenBank/DDBJ databases">
        <authorList>
            <person name="Kallberg Y."/>
            <person name="Tangrot J."/>
            <person name="Rosling A."/>
        </authorList>
    </citation>
    <scope>NUCLEOTIDE SEQUENCE</scope>
    <source>
        <strain evidence="10">AZ414A</strain>
    </source>
</reference>
<feature type="region of interest" description="Disordered" evidence="7">
    <location>
        <begin position="1"/>
        <end position="34"/>
    </location>
</feature>
<protein>
    <recommendedName>
        <fullName evidence="5">Meiotic nuclear division protein 1</fullName>
    </recommendedName>
</protein>
<name>A0A9N9AFY1_9GLOM</name>
<dbReference type="InterPro" id="IPR040453">
    <property type="entry name" value="Mnd1_HTH"/>
</dbReference>
<dbReference type="GO" id="GO:0007131">
    <property type="term" value="P:reciprocal meiotic recombination"/>
    <property type="evidence" value="ECO:0007669"/>
    <property type="project" value="InterPro"/>
</dbReference>
<dbReference type="Proteomes" id="UP000789706">
    <property type="component" value="Unassembled WGS sequence"/>
</dbReference>
<evidence type="ECO:0000256" key="1">
    <source>
        <dbReference type="ARBA" id="ARBA00004123"/>
    </source>
</evidence>
<feature type="domain" description="Leucine zipper with capping helix" evidence="9">
    <location>
        <begin position="177"/>
        <end position="228"/>
    </location>
</feature>
<evidence type="ECO:0000313" key="10">
    <source>
        <dbReference type="EMBL" id="CAG8531655.1"/>
    </source>
</evidence>
<evidence type="ECO:0000259" key="8">
    <source>
        <dbReference type="Pfam" id="PF03962"/>
    </source>
</evidence>
<dbReference type="EMBL" id="CAJVPK010000611">
    <property type="protein sequence ID" value="CAG8531655.1"/>
    <property type="molecule type" value="Genomic_DNA"/>
</dbReference>
<comment type="similarity">
    <text evidence="2 5">Belongs to the MND1 family.</text>
</comment>
<dbReference type="GO" id="GO:0005634">
    <property type="term" value="C:nucleus"/>
    <property type="evidence" value="ECO:0007669"/>
    <property type="project" value="UniProtKB-SubCell"/>
</dbReference>
<evidence type="ECO:0000256" key="6">
    <source>
        <dbReference type="SAM" id="Coils"/>
    </source>
</evidence>
<accession>A0A9N9AFY1</accession>
<evidence type="ECO:0000256" key="5">
    <source>
        <dbReference type="PIRNR" id="PIRNR026991"/>
    </source>
</evidence>
<dbReference type="PIRSF" id="PIRSF026991">
    <property type="entry name" value="Mnd1"/>
    <property type="match status" value="1"/>
</dbReference>
<dbReference type="Pfam" id="PF03962">
    <property type="entry name" value="Mnd1"/>
    <property type="match status" value="1"/>
</dbReference>
<evidence type="ECO:0000256" key="2">
    <source>
        <dbReference type="ARBA" id="ARBA00005981"/>
    </source>
</evidence>
<dbReference type="GO" id="GO:0003690">
    <property type="term" value="F:double-stranded DNA binding"/>
    <property type="evidence" value="ECO:0007669"/>
    <property type="project" value="InterPro"/>
</dbReference>
<sequence>MCETKGGGGGGAGVRELENRETEEEEPHIEGLSAAEKRKRLEELFHETKDFFQLKELEKIAPKRKGIVVQSVKDVLQELVNDNLVVQDKIGLSNYFWSFPSSALQSRTTKIEELTEELKKLKDKNIELQSSIEKASGGREESDNRKTLLKNLSELETKRINYRKELDHYKEHDPILLEAKKHHANVALESANRWTENVFIIQSYCSNKFGMERGDFNKQFDIPEDLDTL</sequence>
<dbReference type="Pfam" id="PF18517">
    <property type="entry name" value="LZ3wCH"/>
    <property type="match status" value="1"/>
</dbReference>
<keyword evidence="11" id="KW-1185">Reference proteome</keyword>
<feature type="coiled-coil region" evidence="6">
    <location>
        <begin position="104"/>
        <end position="172"/>
    </location>
</feature>